<keyword evidence="1" id="KW-1133">Transmembrane helix</keyword>
<dbReference type="Proteomes" id="UP001144352">
    <property type="component" value="Unassembled WGS sequence"/>
</dbReference>
<dbReference type="GO" id="GO:0005543">
    <property type="term" value="F:phospholipid binding"/>
    <property type="evidence" value="ECO:0007669"/>
    <property type="project" value="TreeGrafter"/>
</dbReference>
<feature type="transmembrane region" description="Helical" evidence="1">
    <location>
        <begin position="24"/>
        <end position="42"/>
    </location>
</feature>
<keyword evidence="4" id="KW-1185">Reference proteome</keyword>
<proteinExistence type="predicted"/>
<dbReference type="GO" id="GO:0005548">
    <property type="term" value="F:phospholipid transporter activity"/>
    <property type="evidence" value="ECO:0007669"/>
    <property type="project" value="TreeGrafter"/>
</dbReference>
<dbReference type="EMBL" id="BSDS01000001">
    <property type="protein sequence ID" value="GLI36719.1"/>
    <property type="molecule type" value="Genomic_DNA"/>
</dbReference>
<keyword evidence="1" id="KW-0472">Membrane</keyword>
<evidence type="ECO:0000313" key="3">
    <source>
        <dbReference type="EMBL" id="GLI36719.1"/>
    </source>
</evidence>
<dbReference type="PANTHER" id="PTHR33371">
    <property type="entry name" value="INTERMEMBRANE PHOSPHOLIPID TRANSPORT SYSTEM BINDING PROTEIN MLAD-RELATED"/>
    <property type="match status" value="1"/>
</dbReference>
<dbReference type="InterPro" id="IPR052336">
    <property type="entry name" value="MlaD_Phospholipid_Transporter"/>
</dbReference>
<evidence type="ECO:0000313" key="4">
    <source>
        <dbReference type="Proteomes" id="UP001144352"/>
    </source>
</evidence>
<protein>
    <submittedName>
        <fullName evidence="3">ABC transporter substrate-binding protein</fullName>
    </submittedName>
</protein>
<dbReference type="AlphaFoldDB" id="A0A9W6LB51"/>
<sequence length="364" mass="38702">MVCNAAAQAGAEGARGIMSIEKKVGFFFIAGLVLLGVMLELGEKWNPFQKAIPYKTYLSSTTGLKLGDPVRLAGVEVGKITKIAIADSRVEVNFEVKPGTAIKADSVAAIRLTNLLGGQFLGLSFGSPDAPVLPPGSAVKSREISNIDVIVDNVSDLTKDAKVLINDLTVNQKEVFQKVSTMLDENRGNLRGAIENMNSITAKMDRGQGSLALLLNDKSLYRNTNELAASMKNVTAKIEKGEGSLGKFVNDDAFYRDAKGAVANLNDGAKDIKEIAAKINRGEGSVGKLVNDESLYNELRDASKNVGEVAKKINNGQGTLGKLVNDDTLYRDTTTAMKKLDKATEGLSDTGPISVIGSMVGTLF</sequence>
<name>A0A9W6LB51_9BACT</name>
<comment type="caution">
    <text evidence="3">The sequence shown here is derived from an EMBL/GenBank/DDBJ whole genome shotgun (WGS) entry which is preliminary data.</text>
</comment>
<dbReference type="PANTHER" id="PTHR33371:SF4">
    <property type="entry name" value="INTERMEMBRANE PHOSPHOLIPID TRANSPORT SYSTEM BINDING PROTEIN MLAD"/>
    <property type="match status" value="1"/>
</dbReference>
<reference evidence="3" key="1">
    <citation type="submission" date="2022-12" db="EMBL/GenBank/DDBJ databases">
        <title>Reference genome sequencing for broad-spectrum identification of bacterial and archaeal isolates by mass spectrometry.</title>
        <authorList>
            <person name="Sekiguchi Y."/>
            <person name="Tourlousse D.M."/>
        </authorList>
    </citation>
    <scope>NUCLEOTIDE SEQUENCE</scope>
    <source>
        <strain evidence="3">H2</strain>
    </source>
</reference>
<evidence type="ECO:0000256" key="1">
    <source>
        <dbReference type="SAM" id="Phobius"/>
    </source>
</evidence>
<dbReference type="InterPro" id="IPR003399">
    <property type="entry name" value="Mce/MlaD"/>
</dbReference>
<gene>
    <name evidence="3" type="ORF">GHYDROH2_02200</name>
</gene>
<accession>A0A9W6LB51</accession>
<organism evidence="3 4">
    <name type="scientific">Geobacter hydrogenophilus</name>
    <dbReference type="NCBI Taxonomy" id="40983"/>
    <lineage>
        <taxon>Bacteria</taxon>
        <taxon>Pseudomonadati</taxon>
        <taxon>Thermodesulfobacteriota</taxon>
        <taxon>Desulfuromonadia</taxon>
        <taxon>Geobacterales</taxon>
        <taxon>Geobacteraceae</taxon>
        <taxon>Geobacter</taxon>
    </lineage>
</organism>
<keyword evidence="1" id="KW-0812">Transmembrane</keyword>
<evidence type="ECO:0000259" key="2">
    <source>
        <dbReference type="Pfam" id="PF02470"/>
    </source>
</evidence>
<feature type="domain" description="Mce/MlaD" evidence="2">
    <location>
        <begin position="52"/>
        <end position="126"/>
    </location>
</feature>
<dbReference type="Pfam" id="PF02470">
    <property type="entry name" value="MlaD"/>
    <property type="match status" value="1"/>
</dbReference>